<sequence>MEPSLLNERTGPDGLIGKEHSRILLVVPENLHRLKFAPGGAKDLQVLFYRELEEIHLKETNLFDNNICHVIFVFPSVEPKPGTWLPVVYTVNIARDHMNSPINSNTELAPQLVDKLLVEQGVVNPTSPCFTVSVVEDAETWIPERQCRLFYEFLSRQLGQHVTLEKLPSETP</sequence>
<keyword evidence="2" id="KW-1185">Reference proteome</keyword>
<dbReference type="AlphaFoldDB" id="A0A183GMA7"/>
<evidence type="ECO:0000313" key="2">
    <source>
        <dbReference type="Proteomes" id="UP000050761"/>
    </source>
</evidence>
<evidence type="ECO:0000313" key="3">
    <source>
        <dbReference type="WBParaSite" id="HPBE_0002382701-mRNA-1"/>
    </source>
</evidence>
<dbReference type="OrthoDB" id="5866377at2759"/>
<gene>
    <name evidence="1" type="ORF">HPBE_LOCUS23826</name>
</gene>
<accession>A0A183GMA7</accession>
<reference evidence="1 2" key="1">
    <citation type="submission" date="2018-11" db="EMBL/GenBank/DDBJ databases">
        <authorList>
            <consortium name="Pathogen Informatics"/>
        </authorList>
    </citation>
    <scope>NUCLEOTIDE SEQUENCE [LARGE SCALE GENOMIC DNA]</scope>
</reference>
<name>A0A183GMA7_HELPZ</name>
<proteinExistence type="predicted"/>
<organism evidence="2 3">
    <name type="scientific">Heligmosomoides polygyrus</name>
    <name type="common">Parasitic roundworm</name>
    <dbReference type="NCBI Taxonomy" id="6339"/>
    <lineage>
        <taxon>Eukaryota</taxon>
        <taxon>Metazoa</taxon>
        <taxon>Ecdysozoa</taxon>
        <taxon>Nematoda</taxon>
        <taxon>Chromadorea</taxon>
        <taxon>Rhabditida</taxon>
        <taxon>Rhabditina</taxon>
        <taxon>Rhabditomorpha</taxon>
        <taxon>Strongyloidea</taxon>
        <taxon>Heligmosomidae</taxon>
        <taxon>Heligmosomoides</taxon>
    </lineage>
</organism>
<dbReference type="WBParaSite" id="HPBE_0002382701-mRNA-1">
    <property type="protein sequence ID" value="HPBE_0002382701-mRNA-1"/>
    <property type="gene ID" value="HPBE_0002382701"/>
</dbReference>
<dbReference type="Proteomes" id="UP000050761">
    <property type="component" value="Unassembled WGS sequence"/>
</dbReference>
<accession>A0A3P8DBZ6</accession>
<evidence type="ECO:0000313" key="1">
    <source>
        <dbReference type="EMBL" id="VDP41281.1"/>
    </source>
</evidence>
<protein>
    <submittedName>
        <fullName evidence="3">Rap-GAP domain-containing protein</fullName>
    </submittedName>
</protein>
<reference evidence="3" key="2">
    <citation type="submission" date="2019-09" db="UniProtKB">
        <authorList>
            <consortium name="WormBaseParasite"/>
        </authorList>
    </citation>
    <scope>IDENTIFICATION</scope>
</reference>
<dbReference type="EMBL" id="UZAH01035529">
    <property type="protein sequence ID" value="VDP41281.1"/>
    <property type="molecule type" value="Genomic_DNA"/>
</dbReference>